<keyword evidence="13" id="KW-1185">Reference proteome</keyword>
<dbReference type="EMBL" id="SSMC01000003">
    <property type="protein sequence ID" value="THD66790.1"/>
    <property type="molecule type" value="Genomic_DNA"/>
</dbReference>
<evidence type="ECO:0000256" key="7">
    <source>
        <dbReference type="ARBA" id="ARBA00023136"/>
    </source>
</evidence>
<evidence type="ECO:0000256" key="3">
    <source>
        <dbReference type="ARBA" id="ARBA00022692"/>
    </source>
</evidence>
<evidence type="ECO:0000256" key="4">
    <source>
        <dbReference type="ARBA" id="ARBA00022729"/>
    </source>
</evidence>
<dbReference type="Pfam" id="PF05345">
    <property type="entry name" value="He_PIG"/>
    <property type="match status" value="1"/>
</dbReference>
<dbReference type="InterPro" id="IPR013783">
    <property type="entry name" value="Ig-like_fold"/>
</dbReference>
<dbReference type="Pfam" id="PF11721">
    <property type="entry name" value="Malectin"/>
    <property type="match status" value="3"/>
</dbReference>
<dbReference type="InterPro" id="IPR008979">
    <property type="entry name" value="Galactose-bd-like_sf"/>
</dbReference>
<comment type="caution">
    <text evidence="12">The sequence shown here is derived from an EMBL/GenBank/DDBJ whole genome shotgun (WGS) entry which is preliminary data.</text>
</comment>
<evidence type="ECO:0000256" key="1">
    <source>
        <dbReference type="ARBA" id="ARBA00004115"/>
    </source>
</evidence>
<keyword evidence="8" id="KW-0325">Glycoprotein</keyword>
<dbReference type="Gene3D" id="2.60.40.10">
    <property type="entry name" value="Immunoglobulins"/>
    <property type="match status" value="3"/>
</dbReference>
<dbReference type="PANTHER" id="PTHR13460">
    <property type="match status" value="1"/>
</dbReference>
<dbReference type="InterPro" id="IPR021720">
    <property type="entry name" value="Malectin_dom"/>
</dbReference>
<dbReference type="Pfam" id="PF18911">
    <property type="entry name" value="PKD_4"/>
    <property type="match status" value="2"/>
</dbReference>
<evidence type="ECO:0000256" key="5">
    <source>
        <dbReference type="ARBA" id="ARBA00022824"/>
    </source>
</evidence>
<dbReference type="Gene3D" id="2.60.120.430">
    <property type="entry name" value="Galactose-binding lectin"/>
    <property type="match status" value="4"/>
</dbReference>
<dbReference type="SMART" id="SM00089">
    <property type="entry name" value="PKD"/>
    <property type="match status" value="2"/>
</dbReference>
<dbReference type="GO" id="GO:0016020">
    <property type="term" value="C:membrane"/>
    <property type="evidence" value="ECO:0007669"/>
    <property type="project" value="TreeGrafter"/>
</dbReference>
<dbReference type="PROSITE" id="PS50093">
    <property type="entry name" value="PKD"/>
    <property type="match status" value="2"/>
</dbReference>
<evidence type="ECO:0000256" key="9">
    <source>
        <dbReference type="ARBA" id="ARBA00023277"/>
    </source>
</evidence>
<keyword evidence="4" id="KW-0732">Signal</keyword>
<dbReference type="InterPro" id="IPR015915">
    <property type="entry name" value="Kelch-typ_b-propeller"/>
</dbReference>
<dbReference type="SUPFAM" id="SSF49785">
    <property type="entry name" value="Galactose-binding domain-like"/>
    <property type="match status" value="3"/>
</dbReference>
<dbReference type="PANTHER" id="PTHR13460:SF0">
    <property type="entry name" value="MALECTIN"/>
    <property type="match status" value="1"/>
</dbReference>
<dbReference type="InterPro" id="IPR000601">
    <property type="entry name" value="PKD_dom"/>
</dbReference>
<dbReference type="InterPro" id="IPR028974">
    <property type="entry name" value="TSP_type-3_rpt"/>
</dbReference>
<dbReference type="Pfam" id="PF24681">
    <property type="entry name" value="Kelch_KLHDC2_KLHL20_DRC7"/>
    <property type="match status" value="1"/>
</dbReference>
<dbReference type="SMART" id="SM00612">
    <property type="entry name" value="Kelch"/>
    <property type="match status" value="5"/>
</dbReference>
<reference evidence="12 13" key="1">
    <citation type="submission" date="2019-04" db="EMBL/GenBank/DDBJ databases">
        <title>Draft genome sequence of Robertkochia marina CC-AMO-30D.</title>
        <authorList>
            <person name="Hameed A."/>
            <person name="Lin S.-Y."/>
            <person name="Shahina M."/>
            <person name="Lai W.-A."/>
            <person name="Young C.-C."/>
        </authorList>
    </citation>
    <scope>NUCLEOTIDE SEQUENCE [LARGE SCALE GENOMIC DNA]</scope>
    <source>
        <strain evidence="12 13">CC-AMO-30D</strain>
    </source>
</reference>
<dbReference type="Gene3D" id="4.10.1080.10">
    <property type="entry name" value="TSP type-3 repeat"/>
    <property type="match status" value="1"/>
</dbReference>
<evidence type="ECO:0000256" key="6">
    <source>
        <dbReference type="ARBA" id="ARBA00022989"/>
    </source>
</evidence>
<keyword evidence="9" id="KW-0119">Carbohydrate metabolism</keyword>
<feature type="domain" description="PKD" evidence="11">
    <location>
        <begin position="1211"/>
        <end position="1297"/>
    </location>
</feature>
<keyword evidence="6" id="KW-1133">Transmembrane helix</keyword>
<evidence type="ECO:0000313" key="13">
    <source>
        <dbReference type="Proteomes" id="UP000305939"/>
    </source>
</evidence>
<protein>
    <submittedName>
        <fullName evidence="12">PKD domain-containing protein</fullName>
    </submittedName>
</protein>
<dbReference type="CDD" id="cd00146">
    <property type="entry name" value="PKD"/>
    <property type="match status" value="2"/>
</dbReference>
<sequence length="2653" mass="287656">MISIKCWAMVKLILQTISNILEQVNSKVRYAILLPFCLMISIQGFAQAPSWGATGLLNENLNNPTSLDFGPNGKLYVSQQDGIIYEYTVERNNAPAGEGKYTVTDTKVITLVKNNTPNHNDDGKLNNTKIRQITGILATGTPENPILYVASSDWRIGGKNQPGNDVNLDTNSGIITRLTWNGNAWEKVDLVRGLPRCEENHSTNGMELFSKNGQDYLFVQQGGNTNQGAPSNNFAGSSEYFLAGALLIVNLTQIEGIEAANGGPFTDLRDNTTKYVYDLPTLNDPERPDITNSSPDFPYGPGHPMYNAKIDKGDPFGGNNGLNQSFPEPNGPVQIFSPGYRNAYDIVVTENGDIYTFDNGPNGGWGGPPLIRKAGGGIKGDEYSTTLNVGAGDYITNEFNYSNGKTHGDQLHYVGSINDANNTYYAGHPVPIRAFPSKAEVIEYEYNGNDWVISKRFDWADLIKGVSGYFDQNFSMANFPDDPRQAYYTTDNKNAPGLNMLDFVNSSTNGMCVYTASNFNNQLKGNLFAASFNGNINRYVINEQNHTLIEKNNKYLAGFGSIPLDVIAQGDTEIFPGTIWAATYGADNITVFEPADFGQCFQPDEPGYEAQEDYDKDGFTNADEIANGTDHCSAGSKPSDADNDFISDLLDPDDDNDGIPDLEDKFALDANNGTGTQLPVTYPFWNNDPGTGMFGLGFTGLMLDPSGQTNYLDQFDVENMSFGGAGGKATIDFTSTGDALEDNNNQDYGFHFGINVDENSNPFTVHTKIETPFNGEQPISGQAYGVYVGTGDQDNYLKVVLMNGVNPNDAVNGIAITLESNGVTETQVYNVPGLLDAIGVDLYLGIDPKTKILQVSYSLDNGQSVPGLGTELFLPDNFFDPDDDHGLAVGLISTAGPSRTGYTATWDFINVTEDQPNRLASSPESLDFGILTINGTPTTSNIEILNLGGNEDPAIEITALNIINDPEGVFSAEQNVPVTVGSGVIQQVPITVTPNDITGKKDADLEIIHSGINSPLIVPLTLILEEAKIEEPLVRINAGAESDFMATDGGPIWEATPINGSYTGSSFSVNTGTNTSAGFEYNSRDESMPNYIDAPTFNAIFARERYDAPAGADMSFNIPIENNTYLVRLYLGSNYSGASEVGSRVFDILIEGQVVKAGFDPVAEFGFGSAGVLDFPVTLQDGEIDISFDHITENPNLYAIEILGYSIFDGVNAQALAFPVTGPAPLEVAFDGSKSSALNNIVSYKWDFGDGNTSEEISPIHTYTTPGKYNSTLTISDGNIEDTDSITISVEEPLNPEDFAILINAGGGDLTYNGKLFKKDRYFQGGTLYTNNQAAVPTLYRTERNANPPQVKYNIPLPEGNYKVLLHFAEIYLGATGGGGQAEPGKRVFDILLEEAVVLDDYDIIESVGTETPDIQEFTVEVTDGELNILLDGNPATGGVNRPKISAIEVYGENPNGKFIAINVESIPDQYNDIGESPDLSIGASGGDPNANFTFSISGQPEGIDIEPTNGLVFGTIASGARTGGPENNGVYEVTVTVSKPGSEEVNINFTWTIQEALNEWFDKDEATNYTARHECSFVQAGDKFYLMGGRENAKTIDVYDYTANSWTNIPNSPPFEFNHFQAVEYQGYIWVIGAFKTNDYPNEIPTENIWIFDPYNQTWKQGPEIPESRRRGSAGLVVYNDKFYILGGNTDGHDGGYVPYLDSYDPYTGEWTVLQNAPHARDHFHGVVAENKLYAIGGRLSGGPGGVFAPVIPEVDVYNFNTGTWSTLSSASDLPTPRAGALTVNFKGKIYVAGGEVNNNPDALDMTEVFDLDTQSWSVGDNLNYGRHGTQGVVSGNGIFVLGGSPNRAGGSQKNMEYFNYDTPSGIALSPGSIELPAEVLFSAGEEQEVFAQITEGNMGVFIDSVVVNGPDAALFSLENTFVPAMVSSIGNINFNIKYNGQGQSDIATLTVYYNNDQSVATTLTTDNIPVSEDLIPVVRINAGGKKINASDKGPIWLADNKGKQSGGDDDDDDDEDYDDKSIEHSVNTGVAYEGSELNYFDRHASMPDYIDQATFEKLFSTERYDPKAAPEMTYSIPLPDGKYTVQLYFGSLYAGTKNPGDRVFNILAENTIIEGNFDVMERFGFGVAGVISADVEVEDGSLDISFEHIKENPFINGIEVLVRGSEVNQPPVAVINADKTSGYTPLTVNFSAAESSDDFGIESYTWDFGDGKLAEGINASYTFETGGSYPVTLTVTDIFGQTDTATITIDVTDRPKPDVTAEPKTLDFGSHIINTDIVSLPLQLTNPSQPFNGVNEVISVTVMGEDVSYFEHEFSPPFSIETGGSVSAEVTFNPKTTVPGLKTAIMQVVHSGDNSPLEVTLTGTVINDPGQKPVYRINVGGATSVSATDGGPDWEQNPDNDYYRGVLYEMKGGIIGVGNLSYADRDSSIPPYIDESVYNQLYASERHIDSLNNEMEFEVVLPDGLYTLNLYTGRIDEANATYQVSLEEQEIINVDNDKFVLSKESAMMSLPVIIEDGRLNFKVNAISGTYTLNALEIISEVEFSIDDLLNLGENENGAISIYPNPASDQVNFIYSNENSELEKVMVFDINGRMIRSYLPSALSGREAFTRNGGAQLYTVPLDGLSKGIYVLIVEDNTGNQRKAKVVVGRPE</sequence>
<evidence type="ECO:0000259" key="11">
    <source>
        <dbReference type="PROSITE" id="PS50093"/>
    </source>
</evidence>
<dbReference type="InterPro" id="IPR022409">
    <property type="entry name" value="PKD/Chitinase_dom"/>
</dbReference>
<feature type="region of interest" description="Disordered" evidence="10">
    <location>
        <begin position="1998"/>
        <end position="2027"/>
    </location>
</feature>
<feature type="domain" description="PKD" evidence="11">
    <location>
        <begin position="2173"/>
        <end position="2258"/>
    </location>
</feature>
<gene>
    <name evidence="12" type="ORF">E7Z59_13510</name>
</gene>
<dbReference type="Pfam" id="PF18962">
    <property type="entry name" value="Por_Secre_tail"/>
    <property type="match status" value="1"/>
</dbReference>
<keyword evidence="5" id="KW-0256">Endoplasmic reticulum</keyword>
<evidence type="ECO:0000313" key="12">
    <source>
        <dbReference type="EMBL" id="THD66790.1"/>
    </source>
</evidence>
<organism evidence="12 13">
    <name type="scientific">Robertkochia marina</name>
    <dbReference type="NCBI Taxonomy" id="1227945"/>
    <lineage>
        <taxon>Bacteria</taxon>
        <taxon>Pseudomonadati</taxon>
        <taxon>Bacteroidota</taxon>
        <taxon>Flavobacteriia</taxon>
        <taxon>Flavobacteriales</taxon>
        <taxon>Flavobacteriaceae</taxon>
        <taxon>Robertkochia</taxon>
    </lineage>
</organism>
<dbReference type="InterPro" id="IPR006652">
    <property type="entry name" value="Kelch_1"/>
</dbReference>
<dbReference type="OrthoDB" id="996574at2"/>
<keyword evidence="7" id="KW-0472">Membrane</keyword>
<dbReference type="GO" id="GO:0005509">
    <property type="term" value="F:calcium ion binding"/>
    <property type="evidence" value="ECO:0007669"/>
    <property type="project" value="InterPro"/>
</dbReference>
<evidence type="ECO:0000256" key="8">
    <source>
        <dbReference type="ARBA" id="ARBA00023180"/>
    </source>
</evidence>
<proteinExistence type="inferred from homology"/>
<feature type="compositionally biased region" description="Acidic residues" evidence="10">
    <location>
        <begin position="2009"/>
        <end position="2020"/>
    </location>
</feature>
<dbReference type="InterPro" id="IPR035986">
    <property type="entry name" value="PKD_dom_sf"/>
</dbReference>
<evidence type="ECO:0000256" key="2">
    <source>
        <dbReference type="ARBA" id="ARBA00009141"/>
    </source>
</evidence>
<dbReference type="Proteomes" id="UP000305939">
    <property type="component" value="Unassembled WGS sequence"/>
</dbReference>
<evidence type="ECO:0000256" key="10">
    <source>
        <dbReference type="SAM" id="MobiDB-lite"/>
    </source>
</evidence>
<keyword evidence="3" id="KW-0812">Transmembrane</keyword>
<dbReference type="SUPFAM" id="SSF49299">
    <property type="entry name" value="PKD domain"/>
    <property type="match status" value="2"/>
</dbReference>
<dbReference type="GO" id="GO:0030246">
    <property type="term" value="F:carbohydrate binding"/>
    <property type="evidence" value="ECO:0007669"/>
    <property type="project" value="InterPro"/>
</dbReference>
<dbReference type="Gene3D" id="2.120.10.80">
    <property type="entry name" value="Kelch-type beta propeller"/>
    <property type="match status" value="1"/>
</dbReference>
<name>A0A4S3LYU8_9FLAO</name>
<accession>A0A4S3LYU8</accession>
<dbReference type="SUPFAM" id="SSF50965">
    <property type="entry name" value="Galactose oxidase, central domain"/>
    <property type="match status" value="1"/>
</dbReference>
<dbReference type="NCBIfam" id="TIGR04183">
    <property type="entry name" value="Por_Secre_tail"/>
    <property type="match status" value="1"/>
</dbReference>
<dbReference type="Gene3D" id="2.120.10.30">
    <property type="entry name" value="TolB, C-terminal domain"/>
    <property type="match status" value="1"/>
</dbReference>
<dbReference type="InterPro" id="IPR039155">
    <property type="entry name" value="MLEC"/>
</dbReference>
<dbReference type="InterPro" id="IPR026444">
    <property type="entry name" value="Secre_tail"/>
</dbReference>
<comment type="similarity">
    <text evidence="2">Belongs to the malectin family.</text>
</comment>
<comment type="subcellular location">
    <subcellularLocation>
        <location evidence="1">Endoplasmic reticulum membrane</location>
        <topology evidence="1">Single-pass type I membrane protein</topology>
    </subcellularLocation>
</comment>
<dbReference type="InterPro" id="IPR011043">
    <property type="entry name" value="Gal_Oxase/kelch_b-propeller"/>
</dbReference>
<dbReference type="InterPro" id="IPR011042">
    <property type="entry name" value="6-blade_b-propeller_TolB-like"/>
</dbReference>